<dbReference type="Pfam" id="PF12728">
    <property type="entry name" value="HTH_17"/>
    <property type="match status" value="1"/>
</dbReference>
<organism evidence="2 3">
    <name type="scientific">Mycobacteroides abscessus subsp. massiliense</name>
    <dbReference type="NCBI Taxonomy" id="1962118"/>
    <lineage>
        <taxon>Bacteria</taxon>
        <taxon>Bacillati</taxon>
        <taxon>Actinomycetota</taxon>
        <taxon>Actinomycetes</taxon>
        <taxon>Mycobacteriales</taxon>
        <taxon>Mycobacteriaceae</taxon>
        <taxon>Mycobacteroides</taxon>
        <taxon>Mycobacteroides abscessus</taxon>
    </lineage>
</organism>
<gene>
    <name evidence="2" type="ORF">SAMEA2259716_03347</name>
</gene>
<proteinExistence type="predicted"/>
<dbReference type="RefSeq" id="WP_131830253.1">
    <property type="nucleotide sequence ID" value="NZ_FVGW01000006.1"/>
</dbReference>
<dbReference type="Proteomes" id="UP000190074">
    <property type="component" value="Unassembled WGS sequence"/>
</dbReference>
<dbReference type="GO" id="GO:0003677">
    <property type="term" value="F:DNA binding"/>
    <property type="evidence" value="ECO:0007669"/>
    <property type="project" value="InterPro"/>
</dbReference>
<dbReference type="InterPro" id="IPR041657">
    <property type="entry name" value="HTH_17"/>
</dbReference>
<dbReference type="AlphaFoldDB" id="A0A1T8PAS0"/>
<dbReference type="InterPro" id="IPR010093">
    <property type="entry name" value="SinI_DNA-bd"/>
</dbReference>
<dbReference type="NCBIfam" id="TIGR01764">
    <property type="entry name" value="excise"/>
    <property type="match status" value="1"/>
</dbReference>
<evidence type="ECO:0000259" key="1">
    <source>
        <dbReference type="Pfam" id="PF12728"/>
    </source>
</evidence>
<protein>
    <submittedName>
        <fullName evidence="2">DNA binding domain, excisionase family</fullName>
    </submittedName>
</protein>
<accession>A0A1T8PAS0</accession>
<feature type="domain" description="Helix-turn-helix" evidence="1">
    <location>
        <begin position="10"/>
        <end position="61"/>
    </location>
</feature>
<name>A0A1T8PAS0_9MYCO</name>
<evidence type="ECO:0000313" key="3">
    <source>
        <dbReference type="Proteomes" id="UP000190074"/>
    </source>
</evidence>
<sequence length="68" mass="7208">MPTFAPGVDLTVAQIAGQTGIPKRTVIAAIARGDLKARKLPGTTGAYLVKPRDLDKYLTNRTATATVR</sequence>
<reference evidence="2 3" key="1">
    <citation type="submission" date="2016-11" db="EMBL/GenBank/DDBJ databases">
        <authorList>
            <consortium name="Pathogen Informatics"/>
        </authorList>
    </citation>
    <scope>NUCLEOTIDE SEQUENCE [LARGE SCALE GENOMIC DNA]</scope>
    <source>
        <strain evidence="2 3">911</strain>
    </source>
</reference>
<dbReference type="EMBL" id="FVGW01000006">
    <property type="protein sequence ID" value="SKM28585.1"/>
    <property type="molecule type" value="Genomic_DNA"/>
</dbReference>
<evidence type="ECO:0000313" key="2">
    <source>
        <dbReference type="EMBL" id="SKM28585.1"/>
    </source>
</evidence>